<proteinExistence type="predicted"/>
<gene>
    <name evidence="1" type="ORF">B0T11DRAFT_88061</name>
</gene>
<sequence>MAAIAPQLESGWAALGAIGWRMFWTSTGSEVPVNPRGCGGKRVYLTRGGRKGEGWSERMAPCAGMMVVALWRTQARLFRRTVFVRVCVECVCICSSASRKASLDRGEAHAMQAARLETRASPRDVLFWIRCYRRLGCVATVVEAVSHLRLVLDGSRGAAVCEWGRGRGPQVPG</sequence>
<dbReference type="Proteomes" id="UP000813385">
    <property type="component" value="Unassembled WGS sequence"/>
</dbReference>
<organism evidence="1 2">
    <name type="scientific">Plectosphaerella cucumerina</name>
    <dbReference type="NCBI Taxonomy" id="40658"/>
    <lineage>
        <taxon>Eukaryota</taxon>
        <taxon>Fungi</taxon>
        <taxon>Dikarya</taxon>
        <taxon>Ascomycota</taxon>
        <taxon>Pezizomycotina</taxon>
        <taxon>Sordariomycetes</taxon>
        <taxon>Hypocreomycetidae</taxon>
        <taxon>Glomerellales</taxon>
        <taxon>Plectosphaerellaceae</taxon>
        <taxon>Plectosphaerella</taxon>
    </lineage>
</organism>
<keyword evidence="2" id="KW-1185">Reference proteome</keyword>
<evidence type="ECO:0000313" key="2">
    <source>
        <dbReference type="Proteomes" id="UP000813385"/>
    </source>
</evidence>
<dbReference type="EMBL" id="JAGPXD010000003">
    <property type="protein sequence ID" value="KAH7362844.1"/>
    <property type="molecule type" value="Genomic_DNA"/>
</dbReference>
<comment type="caution">
    <text evidence="1">The sequence shown here is derived from an EMBL/GenBank/DDBJ whole genome shotgun (WGS) entry which is preliminary data.</text>
</comment>
<dbReference type="AlphaFoldDB" id="A0A8K0TIQ0"/>
<evidence type="ECO:0000313" key="1">
    <source>
        <dbReference type="EMBL" id="KAH7362844.1"/>
    </source>
</evidence>
<protein>
    <submittedName>
        <fullName evidence="1">Uncharacterized protein</fullName>
    </submittedName>
</protein>
<name>A0A8K0TIQ0_9PEZI</name>
<reference evidence="1" key="1">
    <citation type="journal article" date="2021" name="Nat. Commun.">
        <title>Genetic determinants of endophytism in the Arabidopsis root mycobiome.</title>
        <authorList>
            <person name="Mesny F."/>
            <person name="Miyauchi S."/>
            <person name="Thiergart T."/>
            <person name="Pickel B."/>
            <person name="Atanasova L."/>
            <person name="Karlsson M."/>
            <person name="Huettel B."/>
            <person name="Barry K.W."/>
            <person name="Haridas S."/>
            <person name="Chen C."/>
            <person name="Bauer D."/>
            <person name="Andreopoulos W."/>
            <person name="Pangilinan J."/>
            <person name="LaButti K."/>
            <person name="Riley R."/>
            <person name="Lipzen A."/>
            <person name="Clum A."/>
            <person name="Drula E."/>
            <person name="Henrissat B."/>
            <person name="Kohler A."/>
            <person name="Grigoriev I.V."/>
            <person name="Martin F.M."/>
            <person name="Hacquard S."/>
        </authorList>
    </citation>
    <scope>NUCLEOTIDE SEQUENCE</scope>
    <source>
        <strain evidence="1">MPI-CAGE-AT-0016</strain>
    </source>
</reference>
<accession>A0A8K0TIQ0</accession>